<proteinExistence type="predicted"/>
<reference evidence="1 2" key="1">
    <citation type="submission" date="2013-12" db="EMBL/GenBank/DDBJ databases">
        <title>Draft genome of the parsitic nematode Ancylostoma duodenale.</title>
        <authorList>
            <person name="Mitreva M."/>
        </authorList>
    </citation>
    <scope>NUCLEOTIDE SEQUENCE [LARGE SCALE GENOMIC DNA]</scope>
    <source>
        <strain evidence="1 2">Zhejiang</strain>
    </source>
</reference>
<sequence length="60" mass="6533">MSKIWAPVKKIAAARKSDKLLLFTCRHLCIVRGSANIISSIKANAGAEATAGWHLLSSYY</sequence>
<name>A0A0C2D5I1_9BILA</name>
<dbReference type="Proteomes" id="UP000054047">
    <property type="component" value="Unassembled WGS sequence"/>
</dbReference>
<organism evidence="1 2">
    <name type="scientific">Ancylostoma duodenale</name>
    <dbReference type="NCBI Taxonomy" id="51022"/>
    <lineage>
        <taxon>Eukaryota</taxon>
        <taxon>Metazoa</taxon>
        <taxon>Ecdysozoa</taxon>
        <taxon>Nematoda</taxon>
        <taxon>Chromadorea</taxon>
        <taxon>Rhabditida</taxon>
        <taxon>Rhabditina</taxon>
        <taxon>Rhabditomorpha</taxon>
        <taxon>Strongyloidea</taxon>
        <taxon>Ancylostomatidae</taxon>
        <taxon>Ancylostomatinae</taxon>
        <taxon>Ancylostoma</taxon>
    </lineage>
</organism>
<gene>
    <name evidence="1" type="ORF">ANCDUO_04846</name>
</gene>
<keyword evidence="2" id="KW-1185">Reference proteome</keyword>
<evidence type="ECO:0000313" key="1">
    <source>
        <dbReference type="EMBL" id="KIH64838.1"/>
    </source>
</evidence>
<protein>
    <submittedName>
        <fullName evidence="1">Uncharacterized protein</fullName>
    </submittedName>
</protein>
<evidence type="ECO:0000313" key="2">
    <source>
        <dbReference type="Proteomes" id="UP000054047"/>
    </source>
</evidence>
<dbReference type="EMBL" id="KN727850">
    <property type="protein sequence ID" value="KIH64838.1"/>
    <property type="molecule type" value="Genomic_DNA"/>
</dbReference>
<dbReference type="AlphaFoldDB" id="A0A0C2D5I1"/>
<accession>A0A0C2D5I1</accession>